<dbReference type="FunFam" id="2.60.40.420:FF:000021">
    <property type="entry name" value="Extracellular dihydrogeodin oxidase/laccase"/>
    <property type="match status" value="1"/>
</dbReference>
<keyword evidence="13" id="KW-1015">Disulfide bond</keyword>
<comment type="similarity">
    <text evidence="5">Belongs to the multicopper oxidase family.</text>
</comment>
<dbReference type="AlphaFoldDB" id="A0A8T9BAX9"/>
<feature type="signal peptide" evidence="16">
    <location>
        <begin position="1"/>
        <end position="24"/>
    </location>
</feature>
<feature type="chain" id="PRO_5035779021" description="laccase" evidence="16">
    <location>
        <begin position="25"/>
        <end position="587"/>
    </location>
</feature>
<dbReference type="GO" id="GO:0005576">
    <property type="term" value="C:extracellular region"/>
    <property type="evidence" value="ECO:0007669"/>
    <property type="project" value="UniProtKB-SubCell"/>
</dbReference>
<dbReference type="FunFam" id="2.60.40.420:FF:000046">
    <property type="entry name" value="Multicopper oxidase"/>
    <property type="match status" value="1"/>
</dbReference>
<evidence type="ECO:0000259" key="17">
    <source>
        <dbReference type="Pfam" id="PF00394"/>
    </source>
</evidence>
<keyword evidence="14" id="KW-0325">Glycoprotein</keyword>
<evidence type="ECO:0000313" key="20">
    <source>
        <dbReference type="EMBL" id="TVY16927.1"/>
    </source>
</evidence>
<keyword evidence="21" id="KW-1185">Reference proteome</keyword>
<evidence type="ECO:0000256" key="10">
    <source>
        <dbReference type="ARBA" id="ARBA00022737"/>
    </source>
</evidence>
<keyword evidence="9 16" id="KW-0732">Signal</keyword>
<dbReference type="InterPro" id="IPR001117">
    <property type="entry name" value="Cu-oxidase_2nd"/>
</dbReference>
<keyword evidence="7" id="KW-0964">Secreted</keyword>
<evidence type="ECO:0000256" key="5">
    <source>
        <dbReference type="ARBA" id="ARBA00010609"/>
    </source>
</evidence>
<evidence type="ECO:0000256" key="14">
    <source>
        <dbReference type="ARBA" id="ARBA00023180"/>
    </source>
</evidence>
<evidence type="ECO:0000256" key="12">
    <source>
        <dbReference type="ARBA" id="ARBA00023008"/>
    </source>
</evidence>
<evidence type="ECO:0000256" key="7">
    <source>
        <dbReference type="ARBA" id="ARBA00022525"/>
    </source>
</evidence>
<dbReference type="OrthoDB" id="2121828at2759"/>
<dbReference type="GO" id="GO:0005507">
    <property type="term" value="F:copper ion binding"/>
    <property type="evidence" value="ECO:0007669"/>
    <property type="project" value="InterPro"/>
</dbReference>
<evidence type="ECO:0000256" key="15">
    <source>
        <dbReference type="ARBA" id="ARBA00023185"/>
    </source>
</evidence>
<evidence type="ECO:0000256" key="1">
    <source>
        <dbReference type="ARBA" id="ARBA00000349"/>
    </source>
</evidence>
<feature type="domain" description="Plastocyanin-like" evidence="19">
    <location>
        <begin position="81"/>
        <end position="195"/>
    </location>
</feature>
<dbReference type="CDD" id="cd13854">
    <property type="entry name" value="CuRO_1_MaLCC_like"/>
    <property type="match status" value="1"/>
</dbReference>
<gene>
    <name evidence="20" type="primary">lcc2_2</name>
    <name evidence="20" type="ORF">LARI1_G003119</name>
</gene>
<keyword evidence="8" id="KW-0479">Metal-binding</keyword>
<evidence type="ECO:0000256" key="6">
    <source>
        <dbReference type="ARBA" id="ARBA00012297"/>
    </source>
</evidence>
<evidence type="ECO:0000256" key="13">
    <source>
        <dbReference type="ARBA" id="ARBA00023157"/>
    </source>
</evidence>
<dbReference type="GO" id="GO:0052716">
    <property type="term" value="F:hydroquinone:oxygen oxidoreductase activity"/>
    <property type="evidence" value="ECO:0007669"/>
    <property type="project" value="UniProtKB-EC"/>
</dbReference>
<comment type="function">
    <text evidence="3">Lignin degradation and detoxification of lignin-derived products.</text>
</comment>
<organism evidence="20 21">
    <name type="scientific">Lachnellula arida</name>
    <dbReference type="NCBI Taxonomy" id="1316785"/>
    <lineage>
        <taxon>Eukaryota</taxon>
        <taxon>Fungi</taxon>
        <taxon>Dikarya</taxon>
        <taxon>Ascomycota</taxon>
        <taxon>Pezizomycotina</taxon>
        <taxon>Leotiomycetes</taxon>
        <taxon>Helotiales</taxon>
        <taxon>Lachnaceae</taxon>
        <taxon>Lachnellula</taxon>
    </lineage>
</organism>
<dbReference type="Pfam" id="PF07732">
    <property type="entry name" value="Cu-oxidase_3"/>
    <property type="match status" value="1"/>
</dbReference>
<dbReference type="EMBL" id="QGMF01000310">
    <property type="protein sequence ID" value="TVY16927.1"/>
    <property type="molecule type" value="Genomic_DNA"/>
</dbReference>
<comment type="subcellular location">
    <subcellularLocation>
        <location evidence="4">Secreted</location>
    </subcellularLocation>
</comment>
<dbReference type="CDD" id="cd13901">
    <property type="entry name" value="CuRO_3_MaLCC_like"/>
    <property type="match status" value="1"/>
</dbReference>
<evidence type="ECO:0000256" key="4">
    <source>
        <dbReference type="ARBA" id="ARBA00004613"/>
    </source>
</evidence>
<keyword evidence="10" id="KW-0677">Repeat</keyword>
<evidence type="ECO:0000256" key="2">
    <source>
        <dbReference type="ARBA" id="ARBA00001935"/>
    </source>
</evidence>
<dbReference type="InterPro" id="IPR011707">
    <property type="entry name" value="Cu-oxidase-like_N"/>
</dbReference>
<evidence type="ECO:0000256" key="8">
    <source>
        <dbReference type="ARBA" id="ARBA00022723"/>
    </source>
</evidence>
<evidence type="ECO:0000256" key="3">
    <source>
        <dbReference type="ARBA" id="ARBA00002075"/>
    </source>
</evidence>
<evidence type="ECO:0000256" key="9">
    <source>
        <dbReference type="ARBA" id="ARBA00022729"/>
    </source>
</evidence>
<dbReference type="Gene3D" id="2.60.40.420">
    <property type="entry name" value="Cupredoxins - blue copper proteins"/>
    <property type="match status" value="3"/>
</dbReference>
<protein>
    <recommendedName>
        <fullName evidence="6">laccase</fullName>
        <ecNumber evidence="6">1.10.3.2</ecNumber>
    </recommendedName>
</protein>
<evidence type="ECO:0000313" key="21">
    <source>
        <dbReference type="Proteomes" id="UP000469559"/>
    </source>
</evidence>
<keyword evidence="12" id="KW-0186">Copper</keyword>
<proteinExistence type="inferred from homology"/>
<dbReference type="CDD" id="cd13880">
    <property type="entry name" value="CuRO_2_MaLCC_like"/>
    <property type="match status" value="1"/>
</dbReference>
<dbReference type="FunFam" id="2.60.40.420:FF:000038">
    <property type="entry name" value="Extracellular dihydrogeodin oxidase/laccase"/>
    <property type="match status" value="1"/>
</dbReference>
<evidence type="ECO:0000259" key="18">
    <source>
        <dbReference type="Pfam" id="PF07731"/>
    </source>
</evidence>
<reference evidence="20 21" key="1">
    <citation type="submission" date="2018-05" db="EMBL/GenBank/DDBJ databases">
        <title>Whole genome sequencing for identification of molecular markers to develop diagnostic detection tools for the regulated plant pathogen Lachnellula willkommii.</title>
        <authorList>
            <person name="Giroux E."/>
            <person name="Bilodeau G."/>
        </authorList>
    </citation>
    <scope>NUCLEOTIDE SEQUENCE [LARGE SCALE GENOMIC DNA]</scope>
    <source>
        <strain evidence="20 21">CBS 203.66</strain>
    </source>
</reference>
<name>A0A8T9BAX9_9HELO</name>
<accession>A0A8T9BAX9</accession>
<comment type="cofactor">
    <cofactor evidence="2">
        <name>Cu cation</name>
        <dbReference type="ChEBI" id="CHEBI:23378"/>
    </cofactor>
</comment>
<dbReference type="PANTHER" id="PTHR11709:SF71">
    <property type="entry name" value="OXIDOREDUCTASE TPCJ"/>
    <property type="match status" value="1"/>
</dbReference>
<dbReference type="Pfam" id="PF07731">
    <property type="entry name" value="Cu-oxidase_2"/>
    <property type="match status" value="1"/>
</dbReference>
<dbReference type="Pfam" id="PF00394">
    <property type="entry name" value="Cu-oxidase"/>
    <property type="match status" value="1"/>
</dbReference>
<evidence type="ECO:0000259" key="19">
    <source>
        <dbReference type="Pfam" id="PF07732"/>
    </source>
</evidence>
<comment type="caution">
    <text evidence="20">The sequence shown here is derived from an EMBL/GenBank/DDBJ whole genome shotgun (WGS) entry which is preliminary data.</text>
</comment>
<dbReference type="Proteomes" id="UP000469559">
    <property type="component" value="Unassembled WGS sequence"/>
</dbReference>
<feature type="domain" description="Plastocyanin-like" evidence="17">
    <location>
        <begin position="207"/>
        <end position="358"/>
    </location>
</feature>
<dbReference type="EC" id="1.10.3.2" evidence="6"/>
<dbReference type="InterPro" id="IPR011706">
    <property type="entry name" value="Cu-oxidase_C"/>
</dbReference>
<sequence>MTIFNMKTTLVTFFAALAARHSLAAVVPSVSDLVSDLVPRQNASCQNTATSRSCWGEYSVDTDYYSVTPDTGVTREYWLSVENTTVSPDGYSRFALTFNGTVPGPTIIADWGDNLVIHVTNNLEFNGTSIHWHGIRQLKSVEYDGVPGVTQCPIAPGDTLTYKFQATQYGSTWYHSHFSLQYGDGLLGPMIINGPATADYDEDLGALFLSDWSHTPVSKLWDSAKLGGPPSLDTGLINGTNTFDCSGSTDANCVGGGKKFEATFEAGKKYRFRIVNSAVDGHFQFSIDGHNFTVMGNDLVPIVPFSTDSLLVSIGQRYDIVVDANAESGDYWLRAGWISTCSTNSDPDNITGIIRYDASSTADPITTSTVVASTSCGDEPTASLVPHLSIDVGNFSSVNQEDLSFGFPDYFRWTLNSSSLDLNWTDPTTLKIFNNETIWPSDYNVQPLAAASTSDLWTVWVIEDDTGLGITHPIHLHGHDFWVIAQETSAFDIDTVTWNLDNPPRRDVASLPGNGFLAIAFQKDNPGSWLMHCHIAWHASEGFAMQFVERESEIALTMTDTNAFDDTCTAWNKYTPNEVWPQEDSGV</sequence>
<keyword evidence="15" id="KW-0439">Lignin degradation</keyword>
<dbReference type="InterPro" id="IPR045087">
    <property type="entry name" value="Cu-oxidase_fam"/>
</dbReference>
<comment type="catalytic activity">
    <reaction evidence="1">
        <text>4 hydroquinone + O2 = 4 benzosemiquinone + 2 H2O</text>
        <dbReference type="Rhea" id="RHEA:11276"/>
        <dbReference type="ChEBI" id="CHEBI:15377"/>
        <dbReference type="ChEBI" id="CHEBI:15379"/>
        <dbReference type="ChEBI" id="CHEBI:17594"/>
        <dbReference type="ChEBI" id="CHEBI:17977"/>
        <dbReference type="EC" id="1.10.3.2"/>
    </reaction>
</comment>
<evidence type="ECO:0000256" key="16">
    <source>
        <dbReference type="SAM" id="SignalP"/>
    </source>
</evidence>
<dbReference type="SUPFAM" id="SSF49503">
    <property type="entry name" value="Cupredoxins"/>
    <property type="match status" value="3"/>
</dbReference>
<dbReference type="PANTHER" id="PTHR11709">
    <property type="entry name" value="MULTI-COPPER OXIDASE"/>
    <property type="match status" value="1"/>
</dbReference>
<feature type="domain" description="Plastocyanin-like" evidence="18">
    <location>
        <begin position="423"/>
        <end position="551"/>
    </location>
</feature>
<keyword evidence="11" id="KW-0560">Oxidoreductase</keyword>
<dbReference type="GO" id="GO:0046274">
    <property type="term" value="P:lignin catabolic process"/>
    <property type="evidence" value="ECO:0007669"/>
    <property type="project" value="UniProtKB-KW"/>
</dbReference>
<evidence type="ECO:0000256" key="11">
    <source>
        <dbReference type="ARBA" id="ARBA00023002"/>
    </source>
</evidence>
<dbReference type="InterPro" id="IPR008972">
    <property type="entry name" value="Cupredoxin"/>
</dbReference>